<evidence type="ECO:0000313" key="2">
    <source>
        <dbReference type="Proteomes" id="UP000604046"/>
    </source>
</evidence>
<dbReference type="EMBL" id="CAJNDS010002170">
    <property type="protein sequence ID" value="CAE7359031.1"/>
    <property type="molecule type" value="Genomic_DNA"/>
</dbReference>
<dbReference type="Proteomes" id="UP000604046">
    <property type="component" value="Unassembled WGS sequence"/>
</dbReference>
<dbReference type="OrthoDB" id="10432686at2759"/>
<comment type="caution">
    <text evidence="1">The sequence shown here is derived from an EMBL/GenBank/DDBJ whole genome shotgun (WGS) entry which is preliminary data.</text>
</comment>
<name>A0A812PMR1_9DINO</name>
<organism evidence="1 2">
    <name type="scientific">Symbiodinium natans</name>
    <dbReference type="NCBI Taxonomy" id="878477"/>
    <lineage>
        <taxon>Eukaryota</taxon>
        <taxon>Sar</taxon>
        <taxon>Alveolata</taxon>
        <taxon>Dinophyceae</taxon>
        <taxon>Suessiales</taxon>
        <taxon>Symbiodiniaceae</taxon>
        <taxon>Symbiodinium</taxon>
    </lineage>
</organism>
<dbReference type="AlphaFoldDB" id="A0A812PMR1"/>
<proteinExistence type="predicted"/>
<gene>
    <name evidence="1" type="ORF">SNAT2548_LOCUS19223</name>
</gene>
<protein>
    <submittedName>
        <fullName evidence="1">Uncharacterized protein</fullName>
    </submittedName>
</protein>
<keyword evidence="2" id="KW-1185">Reference proteome</keyword>
<sequence>MAKGLESERHLCEAKTLMAEADPQVQLAQCWGAPFKYRLYSASVEKMSLLQSDFNMLWTACVDQDGVADAAERTSLILKPLAEHPEIQDLTHRLEGLAMKVLQVLCQTLRHTSEMPLKSDVMKEVEKVSDCGISEDERERLYRHLTDNLPAMPSDRPMCLVHDPHARGVVAIRSLENLVKHFEDISSLIIGEDIF</sequence>
<accession>A0A812PMR1</accession>
<reference evidence="1" key="1">
    <citation type="submission" date="2021-02" db="EMBL/GenBank/DDBJ databases">
        <authorList>
            <person name="Dougan E. K."/>
            <person name="Rhodes N."/>
            <person name="Thang M."/>
            <person name="Chan C."/>
        </authorList>
    </citation>
    <scope>NUCLEOTIDE SEQUENCE</scope>
</reference>
<evidence type="ECO:0000313" key="1">
    <source>
        <dbReference type="EMBL" id="CAE7359031.1"/>
    </source>
</evidence>